<organism evidence="1 2">
    <name type="scientific">Methanimicrococcus blatticola</name>
    <dbReference type="NCBI Taxonomy" id="91560"/>
    <lineage>
        <taxon>Archaea</taxon>
        <taxon>Methanobacteriati</taxon>
        <taxon>Methanobacteriota</taxon>
        <taxon>Stenosarchaea group</taxon>
        <taxon>Methanomicrobia</taxon>
        <taxon>Methanosarcinales</taxon>
        <taxon>Methanosarcinaceae</taxon>
        <taxon>Methanimicrococcus</taxon>
    </lineage>
</organism>
<protein>
    <submittedName>
        <fullName evidence="1">Uncharacterized protein DUF2551</fullName>
    </submittedName>
</protein>
<accession>A0A484F4W0</accession>
<dbReference type="AlphaFoldDB" id="A0A484F4W0"/>
<dbReference type="InterPro" id="IPR020501">
    <property type="entry name" value="Uncharacterised_AF1218"/>
</dbReference>
<dbReference type="Proteomes" id="UP000294855">
    <property type="component" value="Unassembled WGS sequence"/>
</dbReference>
<dbReference type="EMBL" id="SNYS01000007">
    <property type="protein sequence ID" value="TDQ69360.1"/>
    <property type="molecule type" value="Genomic_DNA"/>
</dbReference>
<proteinExistence type="predicted"/>
<comment type="caution">
    <text evidence="1">The sequence shown here is derived from an EMBL/GenBank/DDBJ whole genome shotgun (WGS) entry which is preliminary data.</text>
</comment>
<sequence>MSGLQSSEDRVKERLEKYLSRDENGIRKIVLNLFITGDKFTTGDVYKHLEQESCDVSYRGVSAMVGLMNTRLGILSINVTGDHNIYSLKDDYKTVVQAILTHTAQ</sequence>
<name>A0A484F4W0_9EURY</name>
<evidence type="ECO:0000313" key="1">
    <source>
        <dbReference type="EMBL" id="TDQ69360.1"/>
    </source>
</evidence>
<dbReference type="RefSeq" id="WP_208107054.1">
    <property type="nucleotide sequence ID" value="NZ_JAJENP010000003.1"/>
</dbReference>
<keyword evidence="2" id="KW-1185">Reference proteome</keyword>
<reference evidence="1 2" key="1">
    <citation type="submission" date="2019-03" db="EMBL/GenBank/DDBJ databases">
        <title>Genomic Encyclopedia of Type Strains, Phase IV (KMG-IV): sequencing the most valuable type-strain genomes for metagenomic binning, comparative biology and taxonomic classification.</title>
        <authorList>
            <person name="Goeker M."/>
        </authorList>
    </citation>
    <scope>NUCLEOTIDE SEQUENCE [LARGE SCALE GENOMIC DNA]</scope>
    <source>
        <strain evidence="1 2">DSM 13328</strain>
    </source>
</reference>
<dbReference type="OrthoDB" id="130005at2157"/>
<gene>
    <name evidence="1" type="ORF">C7391_0682</name>
</gene>
<dbReference type="Pfam" id="PF10826">
    <property type="entry name" value="DUF2551"/>
    <property type="match status" value="1"/>
</dbReference>
<evidence type="ECO:0000313" key="2">
    <source>
        <dbReference type="Proteomes" id="UP000294855"/>
    </source>
</evidence>